<accession>A0A8H6J6H1</accession>
<reference evidence="2" key="1">
    <citation type="journal article" date="2020" name="Phytopathology">
        <title>Genome Sequence Resources of Colletotrichum truncatum, C. plurivorum, C. musicola, and C. sojae: Four Species Pathogenic to Soybean (Glycine max).</title>
        <authorList>
            <person name="Rogerio F."/>
            <person name="Boufleur T.R."/>
            <person name="Ciampi-Guillardi M."/>
            <person name="Sukno S.A."/>
            <person name="Thon M.R."/>
            <person name="Massola Junior N.S."/>
            <person name="Baroncelli R."/>
        </authorList>
    </citation>
    <scope>NUCLEOTIDE SEQUENCE</scope>
    <source>
        <strain evidence="2">LFN00145</strain>
    </source>
</reference>
<organism evidence="2 3">
    <name type="scientific">Colletotrichum plurivorum</name>
    <dbReference type="NCBI Taxonomy" id="2175906"/>
    <lineage>
        <taxon>Eukaryota</taxon>
        <taxon>Fungi</taxon>
        <taxon>Dikarya</taxon>
        <taxon>Ascomycota</taxon>
        <taxon>Pezizomycotina</taxon>
        <taxon>Sordariomycetes</taxon>
        <taxon>Hypocreomycetidae</taxon>
        <taxon>Glomerellales</taxon>
        <taxon>Glomerellaceae</taxon>
        <taxon>Colletotrichum</taxon>
        <taxon>Colletotrichum orchidearum species complex</taxon>
    </lineage>
</organism>
<dbReference type="InterPro" id="IPR029058">
    <property type="entry name" value="AB_hydrolase_fold"/>
</dbReference>
<gene>
    <name evidence="2" type="ORF">CPLU01_15795</name>
</gene>
<keyword evidence="3" id="KW-1185">Reference proteome</keyword>
<feature type="region of interest" description="Disordered" evidence="1">
    <location>
        <begin position="291"/>
        <end position="396"/>
    </location>
</feature>
<evidence type="ECO:0000256" key="1">
    <source>
        <dbReference type="SAM" id="MobiDB-lite"/>
    </source>
</evidence>
<sequence length="419" mass="46419">MSLRQQVTKPLVVDAAGEHTHTVVFLHRFPEATTDDELRAKVLSERLTKNHKSLRHQFPTVRWVFPFAKAHARPRNNLSPEDWAAVGMTMGHLPYITQIVLQEADRAGGLDRVILGGQGETAEAAHDAMNSFPEAKHDPHADPDAIASFVQKTFNPNWTTLGQLKLAGFVGMHAPDGPITRDVKNYGIATKASASKPKTTTWDGRRIDDFAAFLEAIGVDRTQEVIERNTNDVLTPKDRDPKKVVDLRDGLNDVQKYALEVAEQEKAVEAVKEKILCRIEADKVERKIRNERERQRRARGAPTAKSAIEGSVNVLGGSAGHASPRAPSDQSEDVEEHYTDGSYPDEEEETVSVPTPSVASKKKQKKQKKKEKKEKRGRTATVEGDWTARSSVRGEMTDAQLAAIGAMDMKEDEQVESAL</sequence>
<dbReference type="AlphaFoldDB" id="A0A8H6J6H1"/>
<dbReference type="Gene3D" id="3.40.50.1820">
    <property type="entry name" value="alpha/beta hydrolase"/>
    <property type="match status" value="1"/>
</dbReference>
<name>A0A8H6J6H1_9PEZI</name>
<dbReference type="Proteomes" id="UP000654918">
    <property type="component" value="Unassembled WGS sequence"/>
</dbReference>
<feature type="compositionally biased region" description="Basic residues" evidence="1">
    <location>
        <begin position="360"/>
        <end position="378"/>
    </location>
</feature>
<evidence type="ECO:0000313" key="2">
    <source>
        <dbReference type="EMBL" id="KAF6807430.1"/>
    </source>
</evidence>
<evidence type="ECO:0000313" key="3">
    <source>
        <dbReference type="Proteomes" id="UP000654918"/>
    </source>
</evidence>
<comment type="caution">
    <text evidence="2">The sequence shown here is derived from an EMBL/GenBank/DDBJ whole genome shotgun (WGS) entry which is preliminary data.</text>
</comment>
<dbReference type="EMBL" id="WIGO01000630">
    <property type="protein sequence ID" value="KAF6807430.1"/>
    <property type="molecule type" value="Genomic_DNA"/>
</dbReference>
<protein>
    <submittedName>
        <fullName evidence="2">Uncharacterized protein</fullName>
    </submittedName>
</protein>
<proteinExistence type="predicted"/>